<dbReference type="Gramene" id="KQJ93811">
    <property type="protein sequence ID" value="KQJ93811"/>
    <property type="gene ID" value="BRADI_3g06843v3"/>
</dbReference>
<accession>A0A0Q3I094</accession>
<dbReference type="Proteomes" id="UP000008810">
    <property type="component" value="Chromosome 3"/>
</dbReference>
<name>A0A0Q3I094_BRADI</name>
<dbReference type="OrthoDB" id="430364at2759"/>
<keyword evidence="3" id="KW-1185">Reference proteome</keyword>
<reference evidence="1 2" key="1">
    <citation type="journal article" date="2010" name="Nature">
        <title>Genome sequencing and analysis of the model grass Brachypodium distachyon.</title>
        <authorList>
            <consortium name="International Brachypodium Initiative"/>
        </authorList>
    </citation>
    <scope>NUCLEOTIDE SEQUENCE [LARGE SCALE GENOMIC DNA]</scope>
    <source>
        <strain evidence="1 2">Bd21</strain>
    </source>
</reference>
<gene>
    <name evidence="1" type="ORF">BRADI_3g06843v3</name>
</gene>
<sequence length="108" mass="12524">MNRKESRRGRRLRHVRLGSLLRLRVRLFRLVGMVARCLEELNWCPGRRSMPLTTRSAGRCRHRPAALPAAHRENSASFHADAIADCLEFIKRSYMKPVQDDHRASTDC</sequence>
<dbReference type="PANTHER" id="PTHR34996:SF2">
    <property type="entry name" value="OS02G0193732 PROTEIN"/>
    <property type="match status" value="1"/>
</dbReference>
<dbReference type="EnsemblPlants" id="KQJ93811">
    <property type="protein sequence ID" value="KQJ93811"/>
    <property type="gene ID" value="BRADI_3g06843v3"/>
</dbReference>
<reference evidence="2" key="3">
    <citation type="submission" date="2018-08" db="UniProtKB">
        <authorList>
            <consortium name="EnsemblPlants"/>
        </authorList>
    </citation>
    <scope>IDENTIFICATION</scope>
    <source>
        <strain evidence="2">cv. Bd21</strain>
    </source>
</reference>
<evidence type="ECO:0000313" key="2">
    <source>
        <dbReference type="EnsemblPlants" id="KQJ93811"/>
    </source>
</evidence>
<organism evidence="1">
    <name type="scientific">Brachypodium distachyon</name>
    <name type="common">Purple false brome</name>
    <name type="synonym">Trachynia distachya</name>
    <dbReference type="NCBI Taxonomy" id="15368"/>
    <lineage>
        <taxon>Eukaryota</taxon>
        <taxon>Viridiplantae</taxon>
        <taxon>Streptophyta</taxon>
        <taxon>Embryophyta</taxon>
        <taxon>Tracheophyta</taxon>
        <taxon>Spermatophyta</taxon>
        <taxon>Magnoliopsida</taxon>
        <taxon>Liliopsida</taxon>
        <taxon>Poales</taxon>
        <taxon>Poaceae</taxon>
        <taxon>BOP clade</taxon>
        <taxon>Pooideae</taxon>
        <taxon>Stipodae</taxon>
        <taxon>Brachypodieae</taxon>
        <taxon>Brachypodium</taxon>
    </lineage>
</organism>
<dbReference type="EMBL" id="CM000882">
    <property type="protein sequence ID" value="KQJ93811.1"/>
    <property type="molecule type" value="Genomic_DNA"/>
</dbReference>
<evidence type="ECO:0000313" key="1">
    <source>
        <dbReference type="EMBL" id="KQJ93811.1"/>
    </source>
</evidence>
<dbReference type="AlphaFoldDB" id="A0A0Q3I094"/>
<reference evidence="1" key="2">
    <citation type="submission" date="2017-06" db="EMBL/GenBank/DDBJ databases">
        <title>WGS assembly of Brachypodium distachyon.</title>
        <authorList>
            <consortium name="The International Brachypodium Initiative"/>
            <person name="Lucas S."/>
            <person name="Harmon-Smith M."/>
            <person name="Lail K."/>
            <person name="Tice H."/>
            <person name="Grimwood J."/>
            <person name="Bruce D."/>
            <person name="Barry K."/>
            <person name="Shu S."/>
            <person name="Lindquist E."/>
            <person name="Wang M."/>
            <person name="Pitluck S."/>
            <person name="Vogel J.P."/>
            <person name="Garvin D.F."/>
            <person name="Mockler T.C."/>
            <person name="Schmutz J."/>
            <person name="Rokhsar D."/>
            <person name="Bevan M.W."/>
        </authorList>
    </citation>
    <scope>NUCLEOTIDE SEQUENCE</scope>
    <source>
        <strain evidence="1">Bd21</strain>
    </source>
</reference>
<dbReference type="FunCoup" id="A0A0Q3I094">
    <property type="interactions" value="817"/>
</dbReference>
<protein>
    <submittedName>
        <fullName evidence="1 2">Uncharacterized protein</fullName>
    </submittedName>
</protein>
<proteinExistence type="predicted"/>
<evidence type="ECO:0000313" key="3">
    <source>
        <dbReference type="Proteomes" id="UP000008810"/>
    </source>
</evidence>
<dbReference type="InParanoid" id="A0A0Q3I094"/>
<dbReference type="PANTHER" id="PTHR34996">
    <property type="entry name" value="OS06G0327400 PROTEIN"/>
    <property type="match status" value="1"/>
</dbReference>